<dbReference type="InterPro" id="IPR053714">
    <property type="entry name" value="Iso_Racemase_Enz_sf"/>
</dbReference>
<dbReference type="Proteomes" id="UP000053370">
    <property type="component" value="Unassembled WGS sequence"/>
</dbReference>
<name>A0A0K8P9I1_9CHLR</name>
<reference evidence="2" key="1">
    <citation type="journal article" date="2015" name="Genome Announc.">
        <title>Draft Genome Sequence of Anaerolineae Strain TC1, a Novel Isolate from a Methanogenic Wastewater Treatment System.</title>
        <authorList>
            <person name="Matsuura N."/>
            <person name="Tourlousse D.M."/>
            <person name="Sun L."/>
            <person name="Toyonaga M."/>
            <person name="Kuroda K."/>
            <person name="Ohashi A."/>
            <person name="Cruz R."/>
            <person name="Yamaguchi T."/>
            <person name="Sekiguchi Y."/>
        </authorList>
    </citation>
    <scope>NUCLEOTIDE SEQUENCE [LARGE SCALE GENOMIC DNA]</scope>
    <source>
        <strain evidence="2">TC1</strain>
    </source>
</reference>
<accession>A0A0K8P9I1</accession>
<organism evidence="2">
    <name type="scientific">Flexilinea flocculi</name>
    <dbReference type="NCBI Taxonomy" id="1678840"/>
    <lineage>
        <taxon>Bacteria</taxon>
        <taxon>Bacillati</taxon>
        <taxon>Chloroflexota</taxon>
        <taxon>Anaerolineae</taxon>
        <taxon>Anaerolineales</taxon>
        <taxon>Anaerolineaceae</taxon>
        <taxon>Flexilinea</taxon>
    </lineage>
</organism>
<dbReference type="STRING" id="1678840.ATC1_11218"/>
<dbReference type="PANTHER" id="PTHR28047:SF5">
    <property type="entry name" value="PROTEIN DCG1"/>
    <property type="match status" value="1"/>
</dbReference>
<dbReference type="EMBL" id="DF968179">
    <property type="protein sequence ID" value="GAP39291.1"/>
    <property type="molecule type" value="Genomic_DNA"/>
</dbReference>
<dbReference type="Gene3D" id="3.40.50.12500">
    <property type="match status" value="1"/>
</dbReference>
<sequence>MKMRDIKILIINPNSNQMMTEAIQRTAVAFADGDFIVDTVSTPGAPEFIDYYMDAAKAAPGMLKLFKENEDQYDGFVVACHSDPNLDLLKEISSKPVVGIGEASMKLATMLGHSFSVISTAEHSIPNKQAMIQNYHLEKYNASVRAPKNEHTSLSAEEIFLNTAKSALEEDLAEVIVLGCAGLSGLDKNLSRELEIPVLDSIVSALVIVTGLVKAGLSISKKRRYSGIQN</sequence>
<evidence type="ECO:0000313" key="2">
    <source>
        <dbReference type="EMBL" id="GAP39291.1"/>
    </source>
</evidence>
<evidence type="ECO:0000313" key="3">
    <source>
        <dbReference type="Proteomes" id="UP000053370"/>
    </source>
</evidence>
<keyword evidence="3" id="KW-1185">Reference proteome</keyword>
<dbReference type="Pfam" id="PF01177">
    <property type="entry name" value="Asp_Glu_race"/>
    <property type="match status" value="1"/>
</dbReference>
<dbReference type="InterPro" id="IPR052186">
    <property type="entry name" value="Hydantoin_racemase-like"/>
</dbReference>
<proteinExistence type="inferred from homology"/>
<dbReference type="PANTHER" id="PTHR28047">
    <property type="entry name" value="PROTEIN DCG1"/>
    <property type="match status" value="1"/>
</dbReference>
<dbReference type="GO" id="GO:0047661">
    <property type="term" value="F:amino-acid racemase activity"/>
    <property type="evidence" value="ECO:0007669"/>
    <property type="project" value="InterPro"/>
</dbReference>
<dbReference type="InterPro" id="IPR015942">
    <property type="entry name" value="Asp/Glu/hydantoin_racemase"/>
</dbReference>
<protein>
    <submittedName>
        <fullName evidence="2">Asp/Glu/hydantoin racemase</fullName>
    </submittedName>
</protein>
<gene>
    <name evidence="2" type="ORF">ATC1_11218</name>
</gene>
<dbReference type="RefSeq" id="WP_201777219.1">
    <property type="nucleotide sequence ID" value="NZ_DF968179.1"/>
</dbReference>
<evidence type="ECO:0000256" key="1">
    <source>
        <dbReference type="ARBA" id="ARBA00038414"/>
    </source>
</evidence>
<dbReference type="AlphaFoldDB" id="A0A0K8P9I1"/>
<comment type="similarity">
    <text evidence="1">Belongs to the HyuE racemase family.</text>
</comment>